<dbReference type="EMBL" id="JAZDWU010000005">
    <property type="protein sequence ID" value="KAL0001023.1"/>
    <property type="molecule type" value="Genomic_DNA"/>
</dbReference>
<dbReference type="AlphaFoldDB" id="A0AAW2CS13"/>
<dbReference type="Proteomes" id="UP001459277">
    <property type="component" value="Unassembled WGS sequence"/>
</dbReference>
<keyword evidence="2" id="KW-1185">Reference proteome</keyword>
<comment type="caution">
    <text evidence="1">The sequence shown here is derived from an EMBL/GenBank/DDBJ whole genome shotgun (WGS) entry which is preliminary data.</text>
</comment>
<proteinExistence type="predicted"/>
<sequence length="80" mass="9091">MIPERQSRILSWNPPLILDCGPFPADSSIGNFDHGRVSYVANSVEQALVLPRDMAKLRNLRYEMFLSLKKDLALVPKPPR</sequence>
<accession>A0AAW2CS13</accession>
<reference evidence="1 2" key="1">
    <citation type="submission" date="2024-01" db="EMBL/GenBank/DDBJ databases">
        <title>A telomere-to-telomere, gap-free genome of sweet tea (Lithocarpus litseifolius).</title>
        <authorList>
            <person name="Zhou J."/>
        </authorList>
    </citation>
    <scope>NUCLEOTIDE SEQUENCE [LARGE SCALE GENOMIC DNA]</scope>
    <source>
        <strain evidence="1">Zhou-2022a</strain>
        <tissue evidence="1">Leaf</tissue>
    </source>
</reference>
<protein>
    <submittedName>
        <fullName evidence="1">Uncharacterized protein</fullName>
    </submittedName>
</protein>
<evidence type="ECO:0000313" key="1">
    <source>
        <dbReference type="EMBL" id="KAL0001023.1"/>
    </source>
</evidence>
<name>A0AAW2CS13_9ROSI</name>
<evidence type="ECO:0000313" key="2">
    <source>
        <dbReference type="Proteomes" id="UP001459277"/>
    </source>
</evidence>
<gene>
    <name evidence="1" type="ORF">SO802_014804</name>
</gene>
<organism evidence="1 2">
    <name type="scientific">Lithocarpus litseifolius</name>
    <dbReference type="NCBI Taxonomy" id="425828"/>
    <lineage>
        <taxon>Eukaryota</taxon>
        <taxon>Viridiplantae</taxon>
        <taxon>Streptophyta</taxon>
        <taxon>Embryophyta</taxon>
        <taxon>Tracheophyta</taxon>
        <taxon>Spermatophyta</taxon>
        <taxon>Magnoliopsida</taxon>
        <taxon>eudicotyledons</taxon>
        <taxon>Gunneridae</taxon>
        <taxon>Pentapetalae</taxon>
        <taxon>rosids</taxon>
        <taxon>fabids</taxon>
        <taxon>Fagales</taxon>
        <taxon>Fagaceae</taxon>
        <taxon>Lithocarpus</taxon>
    </lineage>
</organism>